<evidence type="ECO:0000313" key="9">
    <source>
        <dbReference type="EMBL" id="KAL0408175.1"/>
    </source>
</evidence>
<dbReference type="GO" id="GO:0006355">
    <property type="term" value="P:regulation of DNA-templated transcription"/>
    <property type="evidence" value="ECO:0007669"/>
    <property type="project" value="TreeGrafter"/>
</dbReference>
<evidence type="ECO:0000256" key="1">
    <source>
        <dbReference type="ARBA" id="ARBA00004123"/>
    </source>
</evidence>
<accession>A0AAW2TT91</accession>
<dbReference type="PANTHER" id="PTHR13286:SF8">
    <property type="entry name" value="OS04G0166600 PROTEIN"/>
    <property type="match status" value="1"/>
</dbReference>
<dbReference type="GO" id="GO:0003712">
    <property type="term" value="F:transcription coregulator activity"/>
    <property type="evidence" value="ECO:0007669"/>
    <property type="project" value="TreeGrafter"/>
</dbReference>
<dbReference type="AlphaFoldDB" id="A0AAW2TT91"/>
<evidence type="ECO:0000256" key="4">
    <source>
        <dbReference type="ARBA" id="ARBA00023015"/>
    </source>
</evidence>
<feature type="domain" description="Histone deacetylase complex subunit SAP30 Sin3 binding" evidence="8">
    <location>
        <begin position="260"/>
        <end position="313"/>
    </location>
</feature>
<dbReference type="PANTHER" id="PTHR13286">
    <property type="entry name" value="SAP30"/>
    <property type="match status" value="1"/>
</dbReference>
<reference evidence="9" key="1">
    <citation type="submission" date="2020-06" db="EMBL/GenBank/DDBJ databases">
        <authorList>
            <person name="Li T."/>
            <person name="Hu X."/>
            <person name="Zhang T."/>
            <person name="Song X."/>
            <person name="Zhang H."/>
            <person name="Dai N."/>
            <person name="Sheng W."/>
            <person name="Hou X."/>
            <person name="Wei L."/>
        </authorList>
    </citation>
    <scope>NUCLEOTIDE SEQUENCE</scope>
    <source>
        <strain evidence="9">G02</strain>
        <tissue evidence="9">Leaf</tissue>
    </source>
</reference>
<protein>
    <recommendedName>
        <fullName evidence="8">Histone deacetylase complex subunit SAP30 Sin3 binding domain-containing protein</fullName>
    </recommendedName>
</protein>
<gene>
    <name evidence="9" type="ORF">Sradi_1751900</name>
</gene>
<sequence>MLETEYCHSQVLSPFREESGDEELSVLPRHTKVIVTGNNRTKSVLVGLQGVVKKAVGLGGWHWLVLKNGVEVKLQRNALSVLEPPTGNEEDDDYNFDDSSSVSDIGEKDHHRISGFHFSKISKSRVRYGRPWSSSASTKSINRSSCREVHSNCDAAQMVLKNGVEVKLQRNALSVLEPPTGNEEDDDYDFDDSSSGSDICEKDHHRFSSGFQFSKISKPRVRYSRPWLPSVSTKSINRSGCREVQSKCHTTQPRVNLAKLGTGSLWRYWRSFHLAHINPNPTKEQLLSAIQQHFSSQHVDEVEVIVEFIRAAKKLQSVGTNRDL</sequence>
<comment type="caution">
    <text evidence="9">The sequence shown here is derived from an EMBL/GenBank/DDBJ whole genome shotgun (WGS) entry which is preliminary data.</text>
</comment>
<evidence type="ECO:0000259" key="8">
    <source>
        <dbReference type="Pfam" id="PF13867"/>
    </source>
</evidence>
<evidence type="ECO:0000256" key="7">
    <source>
        <dbReference type="SAM" id="MobiDB-lite"/>
    </source>
</evidence>
<dbReference type="InterPro" id="IPR024145">
    <property type="entry name" value="His_deAcase_SAP30/SAP30L"/>
</dbReference>
<keyword evidence="4" id="KW-0805">Transcription regulation</keyword>
<feature type="compositionally biased region" description="Acidic residues" evidence="7">
    <location>
        <begin position="182"/>
        <end position="192"/>
    </location>
</feature>
<evidence type="ECO:0000256" key="2">
    <source>
        <dbReference type="ARBA" id="ARBA00006283"/>
    </source>
</evidence>
<dbReference type="InterPro" id="IPR038291">
    <property type="entry name" value="SAP30_C_sf"/>
</dbReference>
<dbReference type="EMBL" id="JACGWJ010000007">
    <property type="protein sequence ID" value="KAL0408175.1"/>
    <property type="molecule type" value="Genomic_DNA"/>
</dbReference>
<feature type="region of interest" description="Disordered" evidence="7">
    <location>
        <begin position="174"/>
        <end position="196"/>
    </location>
</feature>
<dbReference type="GO" id="GO:0000118">
    <property type="term" value="C:histone deacetylase complex"/>
    <property type="evidence" value="ECO:0007669"/>
    <property type="project" value="TreeGrafter"/>
</dbReference>
<dbReference type="Gene3D" id="6.10.160.20">
    <property type="match status" value="1"/>
</dbReference>
<comment type="subcellular location">
    <subcellularLocation>
        <location evidence="1">Nucleus</location>
    </subcellularLocation>
</comment>
<dbReference type="InterPro" id="IPR025718">
    <property type="entry name" value="SAP30_Sin3-bd"/>
</dbReference>
<evidence type="ECO:0000256" key="6">
    <source>
        <dbReference type="ARBA" id="ARBA00023242"/>
    </source>
</evidence>
<name>A0AAW2TT91_SESRA</name>
<proteinExistence type="inferred from homology"/>
<comment type="similarity">
    <text evidence="2">Belongs to the SAP30 family.</text>
</comment>
<keyword evidence="5" id="KW-0804">Transcription</keyword>
<dbReference type="Pfam" id="PF13867">
    <property type="entry name" value="SAP30_Sin3_bdg"/>
    <property type="match status" value="1"/>
</dbReference>
<keyword evidence="6" id="KW-0539">Nucleus</keyword>
<evidence type="ECO:0000256" key="5">
    <source>
        <dbReference type="ARBA" id="ARBA00023163"/>
    </source>
</evidence>
<organism evidence="9">
    <name type="scientific">Sesamum radiatum</name>
    <name type="common">Black benniseed</name>
    <dbReference type="NCBI Taxonomy" id="300843"/>
    <lineage>
        <taxon>Eukaryota</taxon>
        <taxon>Viridiplantae</taxon>
        <taxon>Streptophyta</taxon>
        <taxon>Embryophyta</taxon>
        <taxon>Tracheophyta</taxon>
        <taxon>Spermatophyta</taxon>
        <taxon>Magnoliopsida</taxon>
        <taxon>eudicotyledons</taxon>
        <taxon>Gunneridae</taxon>
        <taxon>Pentapetalae</taxon>
        <taxon>asterids</taxon>
        <taxon>lamiids</taxon>
        <taxon>Lamiales</taxon>
        <taxon>Pedaliaceae</taxon>
        <taxon>Sesamum</taxon>
    </lineage>
</organism>
<evidence type="ECO:0000256" key="3">
    <source>
        <dbReference type="ARBA" id="ARBA00022491"/>
    </source>
</evidence>
<keyword evidence="3" id="KW-0678">Repressor</keyword>
<reference evidence="9" key="2">
    <citation type="journal article" date="2024" name="Plant">
        <title>Genomic evolution and insights into agronomic trait innovations of Sesamum species.</title>
        <authorList>
            <person name="Miao H."/>
            <person name="Wang L."/>
            <person name="Qu L."/>
            <person name="Liu H."/>
            <person name="Sun Y."/>
            <person name="Le M."/>
            <person name="Wang Q."/>
            <person name="Wei S."/>
            <person name="Zheng Y."/>
            <person name="Lin W."/>
            <person name="Duan Y."/>
            <person name="Cao H."/>
            <person name="Xiong S."/>
            <person name="Wang X."/>
            <person name="Wei L."/>
            <person name="Li C."/>
            <person name="Ma Q."/>
            <person name="Ju M."/>
            <person name="Zhao R."/>
            <person name="Li G."/>
            <person name="Mu C."/>
            <person name="Tian Q."/>
            <person name="Mei H."/>
            <person name="Zhang T."/>
            <person name="Gao T."/>
            <person name="Zhang H."/>
        </authorList>
    </citation>
    <scope>NUCLEOTIDE SEQUENCE</scope>
    <source>
        <strain evidence="9">G02</strain>
    </source>
</reference>